<evidence type="ECO:0000256" key="5">
    <source>
        <dbReference type="ARBA" id="ARBA00022553"/>
    </source>
</evidence>
<dbReference type="EMBL" id="FOEN01000007">
    <property type="protein sequence ID" value="SEQ26606.1"/>
    <property type="molecule type" value="Genomic_DNA"/>
</dbReference>
<dbReference type="Pfam" id="PF02518">
    <property type="entry name" value="HATPase_c"/>
    <property type="match status" value="1"/>
</dbReference>
<dbReference type="PANTHER" id="PTHR45528">
    <property type="entry name" value="SENSOR HISTIDINE KINASE CPXA"/>
    <property type="match status" value="1"/>
</dbReference>
<dbReference type="GO" id="GO:0005524">
    <property type="term" value="F:ATP binding"/>
    <property type="evidence" value="ECO:0007669"/>
    <property type="project" value="UniProtKB-KW"/>
</dbReference>
<dbReference type="InterPro" id="IPR050398">
    <property type="entry name" value="HssS/ArlS-like"/>
</dbReference>
<dbReference type="CDD" id="cd00075">
    <property type="entry name" value="HATPase"/>
    <property type="match status" value="1"/>
</dbReference>
<evidence type="ECO:0000256" key="3">
    <source>
        <dbReference type="ARBA" id="ARBA00012438"/>
    </source>
</evidence>
<dbReference type="InterPro" id="IPR004358">
    <property type="entry name" value="Sig_transdc_His_kin-like_C"/>
</dbReference>
<keyword evidence="8" id="KW-0547">Nucleotide-binding</keyword>
<dbReference type="RefSeq" id="WP_092572038.1">
    <property type="nucleotide sequence ID" value="NZ_FOEN01000007.1"/>
</dbReference>
<evidence type="ECO:0000256" key="6">
    <source>
        <dbReference type="ARBA" id="ARBA00022679"/>
    </source>
</evidence>
<evidence type="ECO:0000313" key="15">
    <source>
        <dbReference type="EMBL" id="SEQ26606.1"/>
    </source>
</evidence>
<dbReference type="CDD" id="cd00082">
    <property type="entry name" value="HisKA"/>
    <property type="match status" value="1"/>
</dbReference>
<keyword evidence="13" id="KW-0472">Membrane</keyword>
<comment type="catalytic activity">
    <reaction evidence="1">
        <text>ATP + protein L-histidine = ADP + protein N-phospho-L-histidine.</text>
        <dbReference type="EC" id="2.7.13.3"/>
    </reaction>
</comment>
<dbReference type="PROSITE" id="PS50109">
    <property type="entry name" value="HIS_KIN"/>
    <property type="match status" value="1"/>
</dbReference>
<name>A0A1H9ELH3_9LACT</name>
<comment type="subcellular location">
    <subcellularLocation>
        <location evidence="2">Cell membrane</location>
        <topology evidence="2">Multi-pass membrane protein</topology>
    </subcellularLocation>
</comment>
<dbReference type="Proteomes" id="UP000198833">
    <property type="component" value="Unassembled WGS sequence"/>
</dbReference>
<evidence type="ECO:0000256" key="9">
    <source>
        <dbReference type="ARBA" id="ARBA00022777"/>
    </source>
</evidence>
<evidence type="ECO:0000259" key="14">
    <source>
        <dbReference type="PROSITE" id="PS50109"/>
    </source>
</evidence>
<dbReference type="GO" id="GO:0005886">
    <property type="term" value="C:plasma membrane"/>
    <property type="evidence" value="ECO:0007669"/>
    <property type="project" value="UniProtKB-SubCell"/>
</dbReference>
<reference evidence="15 16" key="1">
    <citation type="submission" date="2016-10" db="EMBL/GenBank/DDBJ databases">
        <authorList>
            <person name="de Groot N.N."/>
        </authorList>
    </citation>
    <scope>NUCLEOTIDE SEQUENCE [LARGE SCALE GENOMIC DNA]</scope>
    <source>
        <strain evidence="15 16">DSM 15695</strain>
    </source>
</reference>
<proteinExistence type="predicted"/>
<keyword evidence="6" id="KW-0808">Transferase</keyword>
<accession>A0A1H9ELH3</accession>
<keyword evidence="11" id="KW-1133">Transmembrane helix</keyword>
<evidence type="ECO:0000256" key="2">
    <source>
        <dbReference type="ARBA" id="ARBA00004651"/>
    </source>
</evidence>
<dbReference type="AlphaFoldDB" id="A0A1H9ELH3"/>
<dbReference type="PANTHER" id="PTHR45528:SF1">
    <property type="entry name" value="SENSOR HISTIDINE KINASE CPXA"/>
    <property type="match status" value="1"/>
</dbReference>
<evidence type="ECO:0000256" key="4">
    <source>
        <dbReference type="ARBA" id="ARBA00022475"/>
    </source>
</evidence>
<dbReference type="SUPFAM" id="SSF47384">
    <property type="entry name" value="Homodimeric domain of signal transducing histidine kinase"/>
    <property type="match status" value="1"/>
</dbReference>
<feature type="domain" description="Histidine kinase" evidence="14">
    <location>
        <begin position="83"/>
        <end position="287"/>
    </location>
</feature>
<dbReference type="InterPro" id="IPR003661">
    <property type="entry name" value="HisK_dim/P_dom"/>
</dbReference>
<dbReference type="Pfam" id="PF00512">
    <property type="entry name" value="HisKA"/>
    <property type="match status" value="1"/>
</dbReference>
<keyword evidence="9 15" id="KW-0418">Kinase</keyword>
<dbReference type="GO" id="GO:0000155">
    <property type="term" value="F:phosphorelay sensor kinase activity"/>
    <property type="evidence" value="ECO:0007669"/>
    <property type="project" value="InterPro"/>
</dbReference>
<evidence type="ECO:0000313" key="16">
    <source>
        <dbReference type="Proteomes" id="UP000198833"/>
    </source>
</evidence>
<keyword evidence="12" id="KW-0902">Two-component regulatory system</keyword>
<protein>
    <recommendedName>
        <fullName evidence="3">histidine kinase</fullName>
        <ecNumber evidence="3">2.7.13.3</ecNumber>
    </recommendedName>
</protein>
<evidence type="ECO:0000256" key="1">
    <source>
        <dbReference type="ARBA" id="ARBA00000085"/>
    </source>
</evidence>
<dbReference type="SUPFAM" id="SSF55874">
    <property type="entry name" value="ATPase domain of HSP90 chaperone/DNA topoisomerase II/histidine kinase"/>
    <property type="match status" value="1"/>
</dbReference>
<gene>
    <name evidence="15" type="ORF">SAMN04488558_10775</name>
</gene>
<evidence type="ECO:0000256" key="11">
    <source>
        <dbReference type="ARBA" id="ARBA00022989"/>
    </source>
</evidence>
<evidence type="ECO:0000256" key="12">
    <source>
        <dbReference type="ARBA" id="ARBA00023012"/>
    </source>
</evidence>
<keyword evidence="10" id="KW-0067">ATP-binding</keyword>
<keyword evidence="16" id="KW-1185">Reference proteome</keyword>
<evidence type="ECO:0000256" key="13">
    <source>
        <dbReference type="ARBA" id="ARBA00023136"/>
    </source>
</evidence>
<dbReference type="SMART" id="SM00388">
    <property type="entry name" value="HisKA"/>
    <property type="match status" value="1"/>
</dbReference>
<keyword evidence="4" id="KW-1003">Cell membrane</keyword>
<dbReference type="InterPro" id="IPR003594">
    <property type="entry name" value="HATPase_dom"/>
</dbReference>
<dbReference type="OrthoDB" id="9773956at2"/>
<dbReference type="InterPro" id="IPR036097">
    <property type="entry name" value="HisK_dim/P_sf"/>
</dbReference>
<organism evidence="15 16">
    <name type="scientific">Ignavigranum ruoffiae</name>
    <dbReference type="NCBI Taxonomy" id="89093"/>
    <lineage>
        <taxon>Bacteria</taxon>
        <taxon>Bacillati</taxon>
        <taxon>Bacillota</taxon>
        <taxon>Bacilli</taxon>
        <taxon>Lactobacillales</taxon>
        <taxon>Aerococcaceae</taxon>
        <taxon>Ignavigranum</taxon>
    </lineage>
</organism>
<evidence type="ECO:0000256" key="8">
    <source>
        <dbReference type="ARBA" id="ARBA00022741"/>
    </source>
</evidence>
<evidence type="ECO:0000256" key="10">
    <source>
        <dbReference type="ARBA" id="ARBA00022840"/>
    </source>
</evidence>
<dbReference type="EC" id="2.7.13.3" evidence="3"/>
<dbReference type="InterPro" id="IPR005467">
    <property type="entry name" value="His_kinase_dom"/>
</dbReference>
<evidence type="ECO:0000256" key="7">
    <source>
        <dbReference type="ARBA" id="ARBA00022692"/>
    </source>
</evidence>
<dbReference type="InterPro" id="IPR036890">
    <property type="entry name" value="HATPase_C_sf"/>
</dbReference>
<dbReference type="Gene3D" id="3.30.565.10">
    <property type="entry name" value="Histidine kinase-like ATPase, C-terminal domain"/>
    <property type="match status" value="1"/>
</dbReference>
<keyword evidence="5" id="KW-0597">Phosphoprotein</keyword>
<sequence>MVLIFWPLSILVVYLWLRCRQSRRIREILEYIDQMYHQNYRMTMKQDDFALLEDQIYKLFLELIEEREQTQAMAALQSQNLEDIAHQIKTPMTGISLNIEKLRQGQASSEKLAVLESQFTRLQVLSEQLLKLASLQVPDKSMQVEIIYSNELVDYALEILEEDMDVHSVQIIRQGESDLIEGDFYWLAESLINVLKNALQQQTTRKIIISLRQNPIYHQIEIEDDGGGIDEDSQSKIFQRFYKQPDSNGFGLGLAIAKEVMLKHHGDLEVMNTDQGAKFSFKFYHVTSLSH</sequence>
<dbReference type="PRINTS" id="PR00344">
    <property type="entry name" value="BCTRLSENSOR"/>
</dbReference>
<keyword evidence="7" id="KW-0812">Transmembrane</keyword>
<dbReference type="Gene3D" id="1.10.287.130">
    <property type="match status" value="1"/>
</dbReference>
<dbReference type="SMART" id="SM00387">
    <property type="entry name" value="HATPase_c"/>
    <property type="match status" value="1"/>
</dbReference>
<dbReference type="STRING" id="89093.SAMN04488558_10775"/>